<organism evidence="2 3">
    <name type="scientific">Chlorella ohadii</name>
    <dbReference type="NCBI Taxonomy" id="2649997"/>
    <lineage>
        <taxon>Eukaryota</taxon>
        <taxon>Viridiplantae</taxon>
        <taxon>Chlorophyta</taxon>
        <taxon>core chlorophytes</taxon>
        <taxon>Trebouxiophyceae</taxon>
        <taxon>Chlorellales</taxon>
        <taxon>Chlorellaceae</taxon>
        <taxon>Chlorella clade</taxon>
        <taxon>Chlorella</taxon>
    </lineage>
</organism>
<name>A0AAD5H3G9_9CHLO</name>
<reference evidence="2" key="1">
    <citation type="submission" date="2020-11" db="EMBL/GenBank/DDBJ databases">
        <title>Chlorella ohadii genome sequencing and assembly.</title>
        <authorList>
            <person name="Murik O."/>
            <person name="Treves H."/>
            <person name="Kedem I."/>
            <person name="Shotland Y."/>
            <person name="Kaplan A."/>
        </authorList>
    </citation>
    <scope>NUCLEOTIDE SEQUENCE</scope>
    <source>
        <strain evidence="2">1</strain>
    </source>
</reference>
<evidence type="ECO:0000313" key="2">
    <source>
        <dbReference type="EMBL" id="KAI7838027.1"/>
    </source>
</evidence>
<feature type="region of interest" description="Disordered" evidence="1">
    <location>
        <begin position="1"/>
        <end position="76"/>
    </location>
</feature>
<dbReference type="EMBL" id="JADXDR010000138">
    <property type="protein sequence ID" value="KAI7838027.1"/>
    <property type="molecule type" value="Genomic_DNA"/>
</dbReference>
<accession>A0AAD5H3G9</accession>
<sequence>MSSERAGFGQAALTQLPAELEAQTPTKKGAGQKRKPVEVPQVNEEVEQARALRSAKTATRPRKPKATPEEEAAELDAHNRNRIAVSWKLLCLPRCGSCMWRAAELDVHNGNCISSMDEGKLRTRIKRISNVAKLKSFIAALEESGNTGLAAEARAKLVQLQTGVPADSE</sequence>
<gene>
    <name evidence="2" type="ORF">COHA_008208</name>
</gene>
<comment type="caution">
    <text evidence="2">The sequence shown here is derived from an EMBL/GenBank/DDBJ whole genome shotgun (WGS) entry which is preliminary data.</text>
</comment>
<keyword evidence="3" id="KW-1185">Reference proteome</keyword>
<evidence type="ECO:0000313" key="3">
    <source>
        <dbReference type="Proteomes" id="UP001205105"/>
    </source>
</evidence>
<proteinExistence type="predicted"/>
<dbReference type="AlphaFoldDB" id="A0AAD5H3G9"/>
<protein>
    <submittedName>
        <fullName evidence="2">Uncharacterized protein</fullName>
    </submittedName>
</protein>
<evidence type="ECO:0000256" key="1">
    <source>
        <dbReference type="SAM" id="MobiDB-lite"/>
    </source>
</evidence>
<dbReference type="Proteomes" id="UP001205105">
    <property type="component" value="Unassembled WGS sequence"/>
</dbReference>